<feature type="domain" description="Mutator-like transposase" evidence="1">
    <location>
        <begin position="349"/>
        <end position="404"/>
    </location>
</feature>
<evidence type="ECO:0000313" key="3">
    <source>
        <dbReference type="Proteomes" id="UP000801492"/>
    </source>
</evidence>
<evidence type="ECO:0000259" key="1">
    <source>
        <dbReference type="Pfam" id="PF20700"/>
    </source>
</evidence>
<gene>
    <name evidence="2" type="ORF">ILUMI_19354</name>
</gene>
<dbReference type="Pfam" id="PF20700">
    <property type="entry name" value="Mutator"/>
    <property type="match status" value="1"/>
</dbReference>
<keyword evidence="3" id="KW-1185">Reference proteome</keyword>
<sequence>MSKQFGVLKASDHGERLKTKGHIDLLLDKEKRNTVIENQEILSYNKDKYVNILLDVTRALGRQGISFRGTEGDENRNFRQIVIHLIARYNPVLKHWNDTTQFRPYHVIYLSGRSQNEFIKPIANKIHSSHEEILSVVERIVGNDARAKERLVDVLEAKDKAGAGIAQDILRSLNNLQIIDIDRLLVDELNYQLLVRGIPCQDSVAEKRKLLRATLRLEVSGNLTIPDFELNAEEELPTCGDKLILSQAEVRICFTKLVACRRRYAKQPPPPLRKLSMRNAGLWHRTPIYAALYPANQSGRKGKPYPENHDRAVLRSELSPLGFSPFRLDHGTEQLDPGVDRVPKTSIFDNMQAAGDEERALAISNGDIDEDGVPYISITLDGGWSKRSYGHSYTANSGMLYKIKNDVKGVAVEARKLLTKDIIEKLGTAVQKAIYANAHGDVTNLREDIRSPVKHVFGNHEACKEYICDQHGDMPKNIFEKVGSSKAHHHIFIKNT</sequence>
<dbReference type="EMBL" id="VTPC01086306">
    <property type="protein sequence ID" value="KAF2886819.1"/>
    <property type="molecule type" value="Genomic_DNA"/>
</dbReference>
<name>A0A8K0CIC0_IGNLU</name>
<evidence type="ECO:0000313" key="2">
    <source>
        <dbReference type="EMBL" id="KAF2886819.1"/>
    </source>
</evidence>
<dbReference type="Proteomes" id="UP000801492">
    <property type="component" value="Unassembled WGS sequence"/>
</dbReference>
<organism evidence="2 3">
    <name type="scientific">Ignelater luminosus</name>
    <name type="common">Cucubano</name>
    <name type="synonym">Pyrophorus luminosus</name>
    <dbReference type="NCBI Taxonomy" id="2038154"/>
    <lineage>
        <taxon>Eukaryota</taxon>
        <taxon>Metazoa</taxon>
        <taxon>Ecdysozoa</taxon>
        <taxon>Arthropoda</taxon>
        <taxon>Hexapoda</taxon>
        <taxon>Insecta</taxon>
        <taxon>Pterygota</taxon>
        <taxon>Neoptera</taxon>
        <taxon>Endopterygota</taxon>
        <taxon>Coleoptera</taxon>
        <taxon>Polyphaga</taxon>
        <taxon>Elateriformia</taxon>
        <taxon>Elateroidea</taxon>
        <taxon>Elateridae</taxon>
        <taxon>Agrypninae</taxon>
        <taxon>Pyrophorini</taxon>
        <taxon>Ignelater</taxon>
    </lineage>
</organism>
<comment type="caution">
    <text evidence="2">The sequence shown here is derived from an EMBL/GenBank/DDBJ whole genome shotgun (WGS) entry which is preliminary data.</text>
</comment>
<dbReference type="PANTHER" id="PTHR45749">
    <property type="match status" value="1"/>
</dbReference>
<accession>A0A8K0CIC0</accession>
<dbReference type="PANTHER" id="PTHR45749:SF21">
    <property type="entry name" value="DUF4371 DOMAIN-CONTAINING PROTEIN"/>
    <property type="match status" value="1"/>
</dbReference>
<proteinExistence type="predicted"/>
<reference evidence="2" key="1">
    <citation type="submission" date="2019-08" db="EMBL/GenBank/DDBJ databases">
        <title>The genome of the North American firefly Photinus pyralis.</title>
        <authorList>
            <consortium name="Photinus pyralis genome working group"/>
            <person name="Fallon T.R."/>
            <person name="Sander Lower S.E."/>
            <person name="Weng J.-K."/>
        </authorList>
    </citation>
    <scope>NUCLEOTIDE SEQUENCE</scope>
    <source>
        <strain evidence="2">TRF0915ILg1</strain>
        <tissue evidence="2">Whole body</tissue>
    </source>
</reference>
<protein>
    <recommendedName>
        <fullName evidence="1">Mutator-like transposase domain-containing protein</fullName>
    </recommendedName>
</protein>
<dbReference type="InterPro" id="IPR049012">
    <property type="entry name" value="Mutator_transp_dom"/>
</dbReference>
<dbReference type="OrthoDB" id="10066664at2759"/>
<dbReference type="AlphaFoldDB" id="A0A8K0CIC0"/>